<evidence type="ECO:0000256" key="5">
    <source>
        <dbReference type="ARBA" id="ARBA00022676"/>
    </source>
</evidence>
<comment type="similarity">
    <text evidence="2 11">Belongs to the Arg-specific ADP-ribosyltransferase family.</text>
</comment>
<evidence type="ECO:0000313" key="13">
    <source>
        <dbReference type="Proteomes" id="UP000681967"/>
    </source>
</evidence>
<dbReference type="GO" id="GO:0016779">
    <property type="term" value="F:nucleotidyltransferase activity"/>
    <property type="evidence" value="ECO:0007669"/>
    <property type="project" value="UniProtKB-KW"/>
</dbReference>
<keyword evidence="3" id="KW-0964">Secreted</keyword>
<keyword evidence="6 11" id="KW-0808">Transferase</keyword>
<dbReference type="Gene3D" id="1.25.40.20">
    <property type="entry name" value="Ankyrin repeat-containing domain"/>
    <property type="match status" value="1"/>
</dbReference>
<evidence type="ECO:0000256" key="11">
    <source>
        <dbReference type="RuleBase" id="RU361228"/>
    </source>
</evidence>
<dbReference type="SUPFAM" id="SSF48403">
    <property type="entry name" value="Ankyrin repeat"/>
    <property type="match status" value="1"/>
</dbReference>
<evidence type="ECO:0000256" key="8">
    <source>
        <dbReference type="ARBA" id="ARBA00023026"/>
    </source>
</evidence>
<evidence type="ECO:0000256" key="4">
    <source>
        <dbReference type="ARBA" id="ARBA00022656"/>
    </source>
</evidence>
<keyword evidence="11" id="KW-0520">NAD</keyword>
<evidence type="ECO:0000256" key="3">
    <source>
        <dbReference type="ARBA" id="ARBA00022525"/>
    </source>
</evidence>
<dbReference type="GO" id="GO:0106274">
    <property type="term" value="F:NAD+-protein-arginine ADP-ribosyltransferase activity"/>
    <property type="evidence" value="ECO:0007669"/>
    <property type="project" value="UniProtKB-EC"/>
</dbReference>
<proteinExistence type="inferred from homology"/>
<dbReference type="SMART" id="SM00248">
    <property type="entry name" value="ANK"/>
    <property type="match status" value="2"/>
</dbReference>
<comment type="caution">
    <text evidence="12">The sequence shown here is derived from an EMBL/GenBank/DDBJ whole genome shotgun (WGS) entry which is preliminary data.</text>
</comment>
<dbReference type="Pfam" id="PF01129">
    <property type="entry name" value="ART"/>
    <property type="match status" value="3"/>
</dbReference>
<dbReference type="InterPro" id="IPR002110">
    <property type="entry name" value="Ankyrin_rpt"/>
</dbReference>
<keyword evidence="7" id="KW-0548">Nucleotidyltransferase</keyword>
<organism evidence="12 13">
    <name type="scientific">Rotaria magnacalcarata</name>
    <dbReference type="NCBI Taxonomy" id="392030"/>
    <lineage>
        <taxon>Eukaryota</taxon>
        <taxon>Metazoa</taxon>
        <taxon>Spiralia</taxon>
        <taxon>Gnathifera</taxon>
        <taxon>Rotifera</taxon>
        <taxon>Eurotatoria</taxon>
        <taxon>Bdelloidea</taxon>
        <taxon>Philodinida</taxon>
        <taxon>Philodinidae</taxon>
        <taxon>Rotaria</taxon>
    </lineage>
</organism>
<dbReference type="PROSITE" id="PS51996">
    <property type="entry name" value="TR_MART"/>
    <property type="match status" value="2"/>
</dbReference>
<dbReference type="GO" id="GO:0090729">
    <property type="term" value="F:toxin activity"/>
    <property type="evidence" value="ECO:0007669"/>
    <property type="project" value="UniProtKB-KW"/>
</dbReference>
<name>A0A8S2NNK6_9BILA</name>
<dbReference type="InterPro" id="IPR036770">
    <property type="entry name" value="Ankyrin_rpt-contain_sf"/>
</dbReference>
<dbReference type="SUPFAM" id="SSF56399">
    <property type="entry name" value="ADP-ribosylation"/>
    <property type="match status" value="3"/>
</dbReference>
<evidence type="ECO:0000256" key="1">
    <source>
        <dbReference type="ARBA" id="ARBA00004613"/>
    </source>
</evidence>
<dbReference type="PANTHER" id="PTHR10339">
    <property type="entry name" value="ADP-RIBOSYLTRANSFERASE"/>
    <property type="match status" value="1"/>
</dbReference>
<evidence type="ECO:0000256" key="9">
    <source>
        <dbReference type="ARBA" id="ARBA00047597"/>
    </source>
</evidence>
<protein>
    <recommendedName>
        <fullName evidence="11">NAD(P)(+)--arginine ADP-ribosyltransferase</fullName>
        <ecNumber evidence="11">2.4.2.31</ecNumber>
    </recommendedName>
    <alternativeName>
        <fullName evidence="11">Mono(ADP-ribosyl)transferase</fullName>
    </alternativeName>
</protein>
<evidence type="ECO:0000256" key="2">
    <source>
        <dbReference type="ARBA" id="ARBA00009558"/>
    </source>
</evidence>
<keyword evidence="5 11" id="KW-0328">Glycosyltransferase</keyword>
<dbReference type="InterPro" id="IPR000768">
    <property type="entry name" value="ART"/>
</dbReference>
<accession>A0A8S2NNK6</accession>
<evidence type="ECO:0000313" key="12">
    <source>
        <dbReference type="EMBL" id="CAF4010931.1"/>
    </source>
</evidence>
<comment type="subcellular location">
    <subcellularLocation>
        <location evidence="1">Secreted</location>
    </subcellularLocation>
</comment>
<dbReference type="InterPro" id="IPR050999">
    <property type="entry name" value="ADP-ribosyltransferase_ARG"/>
</dbReference>
<dbReference type="PANTHER" id="PTHR10339:SF25">
    <property type="entry name" value="SECRETED EXOENZYME S"/>
    <property type="match status" value="1"/>
</dbReference>
<dbReference type="PROSITE" id="PS50088">
    <property type="entry name" value="ANK_REPEAT"/>
    <property type="match status" value="1"/>
</dbReference>
<evidence type="ECO:0000256" key="7">
    <source>
        <dbReference type="ARBA" id="ARBA00022695"/>
    </source>
</evidence>
<keyword evidence="11" id="KW-0521">NADP</keyword>
<dbReference type="Pfam" id="PF12796">
    <property type="entry name" value="Ank_2"/>
    <property type="match status" value="1"/>
</dbReference>
<comment type="catalytic activity">
    <reaction evidence="9 11">
        <text>L-arginyl-[protein] + NAD(+) = N(omega)-(ADP-D-ribosyl)-L-arginyl-[protein] + nicotinamide + H(+)</text>
        <dbReference type="Rhea" id="RHEA:19149"/>
        <dbReference type="Rhea" id="RHEA-COMP:10532"/>
        <dbReference type="Rhea" id="RHEA-COMP:15087"/>
        <dbReference type="ChEBI" id="CHEBI:15378"/>
        <dbReference type="ChEBI" id="CHEBI:17154"/>
        <dbReference type="ChEBI" id="CHEBI:29965"/>
        <dbReference type="ChEBI" id="CHEBI:57540"/>
        <dbReference type="ChEBI" id="CHEBI:142554"/>
        <dbReference type="EC" id="2.4.2.31"/>
    </reaction>
</comment>
<feature type="repeat" description="ANK" evidence="10">
    <location>
        <begin position="585"/>
        <end position="617"/>
    </location>
</feature>
<evidence type="ECO:0000256" key="6">
    <source>
        <dbReference type="ARBA" id="ARBA00022679"/>
    </source>
</evidence>
<dbReference type="GO" id="GO:0005576">
    <property type="term" value="C:extracellular region"/>
    <property type="evidence" value="ECO:0007669"/>
    <property type="project" value="UniProtKB-SubCell"/>
</dbReference>
<dbReference type="EMBL" id="CAJOBH010005024">
    <property type="protein sequence ID" value="CAF4010931.1"/>
    <property type="molecule type" value="Genomic_DNA"/>
</dbReference>
<dbReference type="EC" id="2.4.2.31" evidence="11"/>
<keyword evidence="8" id="KW-0843">Virulence</keyword>
<dbReference type="AlphaFoldDB" id="A0A8S2NNK6"/>
<dbReference type="Proteomes" id="UP000681967">
    <property type="component" value="Unassembled WGS sequence"/>
</dbReference>
<sequence>MAAGERGEESAAQRMQRISDITDEAPRFIAHISGCEKMPLVSLEEAVEPLVSILPDVRRCVYVAKTRCENPADGLTQDESASIMLYTMEWESVDESLYRVLNKILRSEDRRRQLKPWHLFLRLFLNALFRLPLLSTTVYRGVRLDLRRQYREGETIVWWGFSDCTTSVGVLESELCLGMTGHRTMFAIKCHSDCTTSVGVLESELCLGMTGHRTMFAIKCHSGRDIRKHSMYPKENAVLLMAGTQFRVISCLNQGDLHIIQLEETIPPLPLVQPPTKPAPSPIISIPVDDGAPAEAFVQRDSYFKDVNMWPELIPFIRGCEKMPLVSLEEAVEPLVSILPDVRRRVYISKENCENPADGLTQDESASIMLYTMEWESVDVSLYRVLNKILRSEDRKRQLKRWHLFLRLFLNALFRLPLLSSTVYRGVRLDLSMQYREGETIVWWEFSDCTTSVGVLESELCLGMTGHRTMFAIKCHSGRDIRKHSMYPKENAVLLMAGTQFRVISCLNQGDLHIIQLEETIPPLPLVQPPTKPAPSPIISIPVGPSSDTSKISPFYDACRENNISSVENYLKTMTVEEINRIEPNGSTALHVAAYRGHEKIVELLLQKGASYLTINKYNLTPLDEAKTDKIRQLIRRRMNKKRFVSDSVEWILQTNDADYQAHEYFKKLESYGKDPQFHKLIIYIRKNYLEKDLQDVDGINTIKEYFDKAINEKDPAYLLTAYTAETGFYTTLNVDLAKLHLENLTNEENLSRAYYIGIVARHPKFDTLSFTGEVFRGMMITAGDVTKYKIGTRILTKTFSSTSKQRHVASTFHEKKTDKDDRLSAICIYQIRNKRTAFDIQRLSLFAYEEEVLILPYSAFKIIDVIHNKEHSPQIEIKLRECEPWL</sequence>
<dbReference type="GO" id="GO:0003950">
    <property type="term" value="F:NAD+ poly-ADP-ribosyltransferase activity"/>
    <property type="evidence" value="ECO:0007669"/>
    <property type="project" value="TreeGrafter"/>
</dbReference>
<reference evidence="12" key="1">
    <citation type="submission" date="2021-02" db="EMBL/GenBank/DDBJ databases">
        <authorList>
            <person name="Nowell W R."/>
        </authorList>
    </citation>
    <scope>NUCLEOTIDE SEQUENCE</scope>
</reference>
<dbReference type="PROSITE" id="PS50297">
    <property type="entry name" value="ANK_REP_REGION"/>
    <property type="match status" value="1"/>
</dbReference>
<dbReference type="Gene3D" id="3.90.176.10">
    <property type="entry name" value="Toxin ADP-ribosyltransferase, Chain A, domain 1"/>
    <property type="match status" value="3"/>
</dbReference>
<keyword evidence="10" id="KW-0040">ANK repeat</keyword>
<keyword evidence="4" id="KW-0800">Toxin</keyword>
<evidence type="ECO:0000256" key="10">
    <source>
        <dbReference type="PROSITE-ProRule" id="PRU00023"/>
    </source>
</evidence>
<gene>
    <name evidence="12" type="ORF">BYL167_LOCUS14222</name>
</gene>